<dbReference type="PANTHER" id="PTHR15131:SF3">
    <property type="entry name" value="SNRNA-ACTIVATING PROTEIN COMPLEX SUBUNIT 1"/>
    <property type="match status" value="1"/>
</dbReference>
<dbReference type="KEGG" id="olu:OSTLU_13925"/>
<dbReference type="InterPro" id="IPR019188">
    <property type="entry name" value="SNAPC1"/>
</dbReference>
<evidence type="ECO:0000313" key="2">
    <source>
        <dbReference type="EMBL" id="ABO94240.1"/>
    </source>
</evidence>
<reference evidence="2 3" key="1">
    <citation type="journal article" date="2007" name="Proc. Natl. Acad. Sci. U.S.A.">
        <title>The tiny eukaryote Ostreococcus provides genomic insights into the paradox of plankton speciation.</title>
        <authorList>
            <person name="Palenik B."/>
            <person name="Grimwood J."/>
            <person name="Aerts A."/>
            <person name="Rouze P."/>
            <person name="Salamov A."/>
            <person name="Putnam N."/>
            <person name="Dupont C."/>
            <person name="Jorgensen R."/>
            <person name="Derelle E."/>
            <person name="Rombauts S."/>
            <person name="Zhou K."/>
            <person name="Otillar R."/>
            <person name="Merchant S.S."/>
            <person name="Podell S."/>
            <person name="Gaasterland T."/>
            <person name="Napoli C."/>
            <person name="Gendler K."/>
            <person name="Manuell A."/>
            <person name="Tai V."/>
            <person name="Vallon O."/>
            <person name="Piganeau G."/>
            <person name="Jancek S."/>
            <person name="Heijde M."/>
            <person name="Jabbari K."/>
            <person name="Bowler C."/>
            <person name="Lohr M."/>
            <person name="Robbens S."/>
            <person name="Werner G."/>
            <person name="Dubchak I."/>
            <person name="Pazour G.J."/>
            <person name="Ren Q."/>
            <person name="Paulsen I."/>
            <person name="Delwiche C."/>
            <person name="Schmutz J."/>
            <person name="Rokhsar D."/>
            <person name="Van de Peer Y."/>
            <person name="Moreau H."/>
            <person name="Grigoriev I.V."/>
        </authorList>
    </citation>
    <scope>NUCLEOTIDE SEQUENCE [LARGE SCALE GENOMIC DNA]</scope>
    <source>
        <strain evidence="2 3">CCE9901</strain>
    </source>
</reference>
<gene>
    <name evidence="2" type="ORF">OSTLU_13925</name>
</gene>
<accession>A4RRR8</accession>
<dbReference type="EMBL" id="CP000581">
    <property type="protein sequence ID" value="ABO94240.1"/>
    <property type="molecule type" value="Genomic_DNA"/>
</dbReference>
<dbReference type="GO" id="GO:0042796">
    <property type="term" value="P:snRNA transcription by RNA polymerase III"/>
    <property type="evidence" value="ECO:0007669"/>
    <property type="project" value="TreeGrafter"/>
</dbReference>
<feature type="region of interest" description="Disordered" evidence="1">
    <location>
        <begin position="262"/>
        <end position="303"/>
    </location>
</feature>
<dbReference type="PANTHER" id="PTHR15131">
    <property type="entry name" value="SMALL NUCLEAR RNA ACTIVATING COMPLEX, POLYPEPTIDE 1"/>
    <property type="match status" value="1"/>
</dbReference>
<dbReference type="GO" id="GO:0019185">
    <property type="term" value="C:snRNA-activating protein complex"/>
    <property type="evidence" value="ECO:0007669"/>
    <property type="project" value="TreeGrafter"/>
</dbReference>
<evidence type="ECO:0000313" key="3">
    <source>
        <dbReference type="Proteomes" id="UP000001568"/>
    </source>
</evidence>
<keyword evidence="3" id="KW-1185">Reference proteome</keyword>
<dbReference type="HOGENOM" id="CLU_919490_0_0_1"/>
<dbReference type="GO" id="GO:0042795">
    <property type="term" value="P:snRNA transcription by RNA polymerase II"/>
    <property type="evidence" value="ECO:0007669"/>
    <property type="project" value="TreeGrafter"/>
</dbReference>
<dbReference type="GO" id="GO:0043565">
    <property type="term" value="F:sequence-specific DNA binding"/>
    <property type="evidence" value="ECO:0007669"/>
    <property type="project" value="TreeGrafter"/>
</dbReference>
<proteinExistence type="predicted"/>
<dbReference type="AlphaFoldDB" id="A4RRR8"/>
<dbReference type="OrthoDB" id="10423667at2759"/>
<dbReference type="Gramene" id="ABO94240">
    <property type="protein sequence ID" value="ABO94240"/>
    <property type="gene ID" value="OSTLU_13925"/>
</dbReference>
<dbReference type="Pfam" id="PF09808">
    <property type="entry name" value="SNAPC1"/>
    <property type="match status" value="1"/>
</dbReference>
<evidence type="ECO:0000256" key="1">
    <source>
        <dbReference type="SAM" id="MobiDB-lite"/>
    </source>
</evidence>
<dbReference type="RefSeq" id="XP_001415948.1">
    <property type="nucleotide sequence ID" value="XM_001415911.1"/>
</dbReference>
<organism evidence="2 3">
    <name type="scientific">Ostreococcus lucimarinus (strain CCE9901)</name>
    <dbReference type="NCBI Taxonomy" id="436017"/>
    <lineage>
        <taxon>Eukaryota</taxon>
        <taxon>Viridiplantae</taxon>
        <taxon>Chlorophyta</taxon>
        <taxon>Mamiellophyceae</taxon>
        <taxon>Mamiellales</taxon>
        <taxon>Bathycoccaceae</taxon>
        <taxon>Ostreococcus</taxon>
    </lineage>
</organism>
<protein>
    <submittedName>
        <fullName evidence="2">Uncharacterized protein</fullName>
    </submittedName>
</protein>
<sequence>MPACDERELRGVEIDVMDLIERHARDVDRARDDGDDAYAAAMSFANFKARWCERRFSNVHLGKPAQQTYNGYVQCAYDCAMKYARTGKTLATRATGVYCVYALHETQLEGEPVRAYACPRALEALAETIEACDAIGAHAVGRIVKKMMDAESFVVGARDTTNAPMSRMGAGAPEVFKNFDEKEAIHEALAHLLQERLDDELDEMSASASEYTRSLAGATRLEESTLAAPVTICSTVQTLLTKTKTKVERALKPPIEAGEPLMLPGIPVNLPKAKKKKTQSKTQAAPKRAEKLASMPSFAPSFD</sequence>
<dbReference type="GeneID" id="4999803"/>
<dbReference type="Proteomes" id="UP000001568">
    <property type="component" value="Chromosome 1"/>
</dbReference>
<name>A4RRR8_OSTLU</name>
<dbReference type="OMA" id="CAYDCAM"/>